<protein>
    <submittedName>
        <fullName evidence="2">Uncharacterized protein</fullName>
    </submittedName>
</protein>
<gene>
    <name evidence="2" type="ORF">SAY87_009820</name>
</gene>
<reference evidence="2 3" key="1">
    <citation type="journal article" date="2023" name="Hortic Res">
        <title>Pangenome of water caltrop reveals structural variations and asymmetric subgenome divergence after allopolyploidization.</title>
        <authorList>
            <person name="Zhang X."/>
            <person name="Chen Y."/>
            <person name="Wang L."/>
            <person name="Yuan Y."/>
            <person name="Fang M."/>
            <person name="Shi L."/>
            <person name="Lu R."/>
            <person name="Comes H.P."/>
            <person name="Ma Y."/>
            <person name="Chen Y."/>
            <person name="Huang G."/>
            <person name="Zhou Y."/>
            <person name="Zheng Z."/>
            <person name="Qiu Y."/>
        </authorList>
    </citation>
    <scope>NUCLEOTIDE SEQUENCE [LARGE SCALE GENOMIC DNA]</scope>
    <source>
        <tissue evidence="2">Roots</tissue>
    </source>
</reference>
<feature type="region of interest" description="Disordered" evidence="1">
    <location>
        <begin position="1"/>
        <end position="35"/>
    </location>
</feature>
<evidence type="ECO:0000313" key="3">
    <source>
        <dbReference type="Proteomes" id="UP001345219"/>
    </source>
</evidence>
<keyword evidence="3" id="KW-1185">Reference proteome</keyword>
<name>A0AAN7PYM9_9MYRT</name>
<dbReference type="Proteomes" id="UP001345219">
    <property type="component" value="Chromosome 8"/>
</dbReference>
<organism evidence="2 3">
    <name type="scientific">Trapa incisa</name>
    <dbReference type="NCBI Taxonomy" id="236973"/>
    <lineage>
        <taxon>Eukaryota</taxon>
        <taxon>Viridiplantae</taxon>
        <taxon>Streptophyta</taxon>
        <taxon>Embryophyta</taxon>
        <taxon>Tracheophyta</taxon>
        <taxon>Spermatophyta</taxon>
        <taxon>Magnoliopsida</taxon>
        <taxon>eudicotyledons</taxon>
        <taxon>Gunneridae</taxon>
        <taxon>Pentapetalae</taxon>
        <taxon>rosids</taxon>
        <taxon>malvids</taxon>
        <taxon>Myrtales</taxon>
        <taxon>Lythraceae</taxon>
        <taxon>Trapa</taxon>
    </lineage>
</organism>
<proteinExistence type="predicted"/>
<evidence type="ECO:0000256" key="1">
    <source>
        <dbReference type="SAM" id="MobiDB-lite"/>
    </source>
</evidence>
<dbReference type="AlphaFoldDB" id="A0AAN7PYM9"/>
<accession>A0AAN7PYM9</accession>
<dbReference type="EMBL" id="JAXIOK010000014">
    <property type="protein sequence ID" value="KAK4756063.1"/>
    <property type="molecule type" value="Genomic_DNA"/>
</dbReference>
<evidence type="ECO:0000313" key="2">
    <source>
        <dbReference type="EMBL" id="KAK4756063.1"/>
    </source>
</evidence>
<sequence length="74" mass="8384">MEVETEEECRTPRSQVLATAPAACPPPPRKNPSAYKSTEYVRHRELPEQAFFKPPDLELIFISAPRKKAETLTS</sequence>
<comment type="caution">
    <text evidence="2">The sequence shown here is derived from an EMBL/GenBank/DDBJ whole genome shotgun (WGS) entry which is preliminary data.</text>
</comment>